<gene>
    <name evidence="1" type="ORF">METZ01_LOCUS28956</name>
</gene>
<organism evidence="1">
    <name type="scientific">marine metagenome</name>
    <dbReference type="NCBI Taxonomy" id="408172"/>
    <lineage>
        <taxon>unclassified sequences</taxon>
        <taxon>metagenomes</taxon>
        <taxon>ecological metagenomes</taxon>
    </lineage>
</organism>
<accession>A0A381Q9V2</accession>
<dbReference type="AlphaFoldDB" id="A0A381Q9V2"/>
<dbReference type="EMBL" id="UINC01001265">
    <property type="protein sequence ID" value="SUZ76102.1"/>
    <property type="molecule type" value="Genomic_DNA"/>
</dbReference>
<name>A0A381Q9V2_9ZZZZ</name>
<sequence length="166" mass="19174">VLDGIRQAETANKTDESREIARMPKPEAALVKKWRDLAEEGCLYAEIARLYPGFSVDQVRHYCLGHTGRKIPGPIQQVDRWLGSNVWLRGENSPHAELTEEVARQVLDDWDEEADRWKMSGADWAKELGVSASTIYMLRRGETWRHLGHLNSGRKPRRSRRRRRSA</sequence>
<reference evidence="1" key="1">
    <citation type="submission" date="2018-05" db="EMBL/GenBank/DDBJ databases">
        <authorList>
            <person name="Lanie J.A."/>
            <person name="Ng W.-L."/>
            <person name="Kazmierczak K.M."/>
            <person name="Andrzejewski T.M."/>
            <person name="Davidsen T.M."/>
            <person name="Wayne K.J."/>
            <person name="Tettelin H."/>
            <person name="Glass J.I."/>
            <person name="Rusch D."/>
            <person name="Podicherti R."/>
            <person name="Tsui H.-C.T."/>
            <person name="Winkler M.E."/>
        </authorList>
    </citation>
    <scope>NUCLEOTIDE SEQUENCE</scope>
</reference>
<evidence type="ECO:0000313" key="1">
    <source>
        <dbReference type="EMBL" id="SUZ76102.1"/>
    </source>
</evidence>
<protein>
    <submittedName>
        <fullName evidence="1">Uncharacterized protein</fullName>
    </submittedName>
</protein>
<proteinExistence type="predicted"/>
<feature type="non-terminal residue" evidence="1">
    <location>
        <position position="1"/>
    </location>
</feature>